<feature type="transmembrane region" description="Helical" evidence="1">
    <location>
        <begin position="39"/>
        <end position="61"/>
    </location>
</feature>
<dbReference type="EMBL" id="RJSE01000016">
    <property type="protein sequence ID" value="RNL59952.1"/>
    <property type="molecule type" value="Genomic_DNA"/>
</dbReference>
<sequence>MDNELRQTIERLEAEIEALKSDRIPTVDRASKRRDRRQIVAGLALFVVAVMVGGTVSASALSGINTVDSGDIKNGQVKSADIGTEQVYGNDIKNGAVASADVADNSLTGTDIKESALSIPGSAIIDNAITGARVADGSLTGADLGAGTVTSSELGTITTRNGTATVITGNSNTAYALCLSGETAIGGGFQNNAYGGLHAAASHMMVGANGWQATAYNASQNATGITAYVYCLAP</sequence>
<keyword evidence="1" id="KW-0472">Membrane</keyword>
<dbReference type="OrthoDB" id="9891275at2"/>
<reference evidence="2 3" key="1">
    <citation type="submission" date="2018-11" db="EMBL/GenBank/DDBJ databases">
        <authorList>
            <person name="Li F."/>
        </authorList>
    </citation>
    <scope>NUCLEOTIDE SEQUENCE [LARGE SCALE GENOMIC DNA]</scope>
    <source>
        <strain evidence="2 3">Gsoil 097</strain>
    </source>
</reference>
<evidence type="ECO:0000256" key="1">
    <source>
        <dbReference type="SAM" id="Phobius"/>
    </source>
</evidence>
<keyword evidence="1" id="KW-1133">Transmembrane helix</keyword>
<keyword evidence="3" id="KW-1185">Reference proteome</keyword>
<accession>A0A3N0C907</accession>
<name>A0A3N0C907_9ACTN</name>
<dbReference type="AlphaFoldDB" id="A0A3N0C907"/>
<proteinExistence type="predicted"/>
<organism evidence="2 3">
    <name type="scientific">Nocardioides marmoriginsengisoli</name>
    <dbReference type="NCBI Taxonomy" id="661483"/>
    <lineage>
        <taxon>Bacteria</taxon>
        <taxon>Bacillati</taxon>
        <taxon>Actinomycetota</taxon>
        <taxon>Actinomycetes</taxon>
        <taxon>Propionibacteriales</taxon>
        <taxon>Nocardioidaceae</taxon>
        <taxon>Nocardioides</taxon>
    </lineage>
</organism>
<dbReference type="Proteomes" id="UP000267128">
    <property type="component" value="Unassembled WGS sequence"/>
</dbReference>
<protein>
    <submittedName>
        <fullName evidence="2">Uncharacterized protein</fullName>
    </submittedName>
</protein>
<evidence type="ECO:0000313" key="3">
    <source>
        <dbReference type="Proteomes" id="UP000267128"/>
    </source>
</evidence>
<evidence type="ECO:0000313" key="2">
    <source>
        <dbReference type="EMBL" id="RNL59952.1"/>
    </source>
</evidence>
<dbReference type="RefSeq" id="WP_148046254.1">
    <property type="nucleotide sequence ID" value="NZ_RJSE01000016.1"/>
</dbReference>
<comment type="caution">
    <text evidence="2">The sequence shown here is derived from an EMBL/GenBank/DDBJ whole genome shotgun (WGS) entry which is preliminary data.</text>
</comment>
<keyword evidence="1" id="KW-0812">Transmembrane</keyword>
<gene>
    <name evidence="2" type="ORF">EFK50_21425</name>
</gene>